<organism evidence="1 2">
    <name type="scientific">Hungatella hathewayi</name>
    <dbReference type="NCBI Taxonomy" id="154046"/>
    <lineage>
        <taxon>Bacteria</taxon>
        <taxon>Bacillati</taxon>
        <taxon>Bacillota</taxon>
        <taxon>Clostridia</taxon>
        <taxon>Lachnospirales</taxon>
        <taxon>Lachnospiraceae</taxon>
        <taxon>Hungatella</taxon>
    </lineage>
</organism>
<protein>
    <submittedName>
        <fullName evidence="1">Uncharacterized protein</fullName>
    </submittedName>
</protein>
<dbReference type="RefSeq" id="WP_055658049.1">
    <property type="nucleotide sequence ID" value="NZ_CABIXC010000013.1"/>
</dbReference>
<accession>A0A174IFF6</accession>
<proteinExistence type="predicted"/>
<sequence length="111" mass="12674">MRNPYARMYDAKMDVYRWTDVEIDGITKQVKTAVATDRPCRYSSSGQVSTGVPNPAIVNSHKLFCGLEEDIREGDQLLITLRTGKTIEADLGECHPYSYQWQCEIKRDDNV</sequence>
<dbReference type="EMBL" id="CYZE01000013">
    <property type="protein sequence ID" value="CUO84896.1"/>
    <property type="molecule type" value="Genomic_DNA"/>
</dbReference>
<dbReference type="AlphaFoldDB" id="A0A174IFF6"/>
<dbReference type="Proteomes" id="UP000095651">
    <property type="component" value="Unassembled WGS sequence"/>
</dbReference>
<evidence type="ECO:0000313" key="2">
    <source>
        <dbReference type="Proteomes" id="UP000095651"/>
    </source>
</evidence>
<reference evidence="1 2" key="1">
    <citation type="submission" date="2015-09" db="EMBL/GenBank/DDBJ databases">
        <authorList>
            <consortium name="Pathogen Informatics"/>
        </authorList>
    </citation>
    <scope>NUCLEOTIDE SEQUENCE [LARGE SCALE GENOMIC DNA]</scope>
    <source>
        <strain evidence="1 2">2789STDY5608850</strain>
    </source>
</reference>
<evidence type="ECO:0000313" key="1">
    <source>
        <dbReference type="EMBL" id="CUO84896.1"/>
    </source>
</evidence>
<gene>
    <name evidence="1" type="ORF">ERS852407_04157</name>
</gene>
<name>A0A174IFF6_9FIRM</name>